<dbReference type="InterPro" id="IPR014729">
    <property type="entry name" value="Rossmann-like_a/b/a_fold"/>
</dbReference>
<dbReference type="SUPFAM" id="SSF52402">
    <property type="entry name" value="Adenine nucleotide alpha hydrolases-like"/>
    <property type="match status" value="1"/>
</dbReference>
<keyword evidence="8" id="KW-1185">Reference proteome</keyword>
<evidence type="ECO:0000256" key="4">
    <source>
        <dbReference type="ARBA" id="ARBA00022827"/>
    </source>
</evidence>
<dbReference type="Pfam" id="PF00766">
    <property type="entry name" value="ETF_alpha"/>
    <property type="match status" value="1"/>
</dbReference>
<accession>A0A238W4K8</accession>
<dbReference type="InterPro" id="IPR018206">
    <property type="entry name" value="ETF_asu_C_CS"/>
</dbReference>
<dbReference type="PIRSF" id="PIRSF000089">
    <property type="entry name" value="Electra_flavoP_a"/>
    <property type="match status" value="1"/>
</dbReference>
<evidence type="ECO:0000313" key="8">
    <source>
        <dbReference type="Proteomes" id="UP000198397"/>
    </source>
</evidence>
<dbReference type="InterPro" id="IPR029035">
    <property type="entry name" value="DHS-like_NAD/FAD-binding_dom"/>
</dbReference>
<dbReference type="Gene3D" id="3.40.50.620">
    <property type="entry name" value="HUPs"/>
    <property type="match status" value="1"/>
</dbReference>
<keyword evidence="5" id="KW-0249">Electron transport</keyword>
<comment type="similarity">
    <text evidence="1">Belongs to the ETF alpha-subunit/FixB family.</text>
</comment>
<dbReference type="RefSeq" id="WP_089384379.1">
    <property type="nucleotide sequence ID" value="NZ_FZNQ01000005.1"/>
</dbReference>
<dbReference type="Proteomes" id="UP000198397">
    <property type="component" value="Unassembled WGS sequence"/>
</dbReference>
<name>A0A238W4K8_HALVU</name>
<proteinExistence type="inferred from homology"/>
<dbReference type="PROSITE" id="PS00696">
    <property type="entry name" value="ETF_ALPHA"/>
    <property type="match status" value="1"/>
</dbReference>
<evidence type="ECO:0000313" key="7">
    <source>
        <dbReference type="EMBL" id="SNR41337.1"/>
    </source>
</evidence>
<reference evidence="7 8" key="1">
    <citation type="submission" date="2017-06" db="EMBL/GenBank/DDBJ databases">
        <authorList>
            <person name="Kim H.J."/>
            <person name="Triplett B.A."/>
        </authorList>
    </citation>
    <scope>NUCLEOTIDE SEQUENCE [LARGE SCALE GENOMIC DNA]</scope>
    <source>
        <strain evidence="7 8">DSM 8800</strain>
    </source>
</reference>
<evidence type="ECO:0000256" key="2">
    <source>
        <dbReference type="ARBA" id="ARBA00022448"/>
    </source>
</evidence>
<keyword evidence="2" id="KW-0813">Transport</keyword>
<dbReference type="InterPro" id="IPR014731">
    <property type="entry name" value="ETF_asu_C"/>
</dbReference>
<dbReference type="Pfam" id="PF01012">
    <property type="entry name" value="ETF"/>
    <property type="match status" value="1"/>
</dbReference>
<dbReference type="OrthoDB" id="307696at2157"/>
<dbReference type="AlphaFoldDB" id="A0A238W4K8"/>
<evidence type="ECO:0000256" key="1">
    <source>
        <dbReference type="ARBA" id="ARBA00005817"/>
    </source>
</evidence>
<dbReference type="EMBL" id="FZNQ01000005">
    <property type="protein sequence ID" value="SNR41337.1"/>
    <property type="molecule type" value="Genomic_DNA"/>
</dbReference>
<dbReference type="SUPFAM" id="SSF52467">
    <property type="entry name" value="DHS-like NAD/FAD-binding domain"/>
    <property type="match status" value="1"/>
</dbReference>
<evidence type="ECO:0000256" key="5">
    <source>
        <dbReference type="ARBA" id="ARBA00022982"/>
    </source>
</evidence>
<dbReference type="InterPro" id="IPR001308">
    <property type="entry name" value="ETF_a/FixB"/>
</dbReference>
<keyword evidence="4" id="KW-0274">FAD</keyword>
<dbReference type="PANTHER" id="PTHR43153">
    <property type="entry name" value="ELECTRON TRANSFER FLAVOPROTEIN ALPHA"/>
    <property type="match status" value="1"/>
</dbReference>
<dbReference type="Gene3D" id="3.40.50.1220">
    <property type="entry name" value="TPP-binding domain"/>
    <property type="match status" value="1"/>
</dbReference>
<dbReference type="GO" id="GO:0009055">
    <property type="term" value="F:electron transfer activity"/>
    <property type="evidence" value="ECO:0007669"/>
    <property type="project" value="InterPro"/>
</dbReference>
<organism evidence="7 8">
    <name type="scientific">Halorubrum vacuolatum</name>
    <name type="common">Natronobacterium vacuolatum</name>
    <dbReference type="NCBI Taxonomy" id="63740"/>
    <lineage>
        <taxon>Archaea</taxon>
        <taxon>Methanobacteriati</taxon>
        <taxon>Methanobacteriota</taxon>
        <taxon>Stenosarchaea group</taxon>
        <taxon>Halobacteria</taxon>
        <taxon>Halobacteriales</taxon>
        <taxon>Haloferacaceae</taxon>
        <taxon>Halorubrum</taxon>
    </lineage>
</organism>
<protein>
    <submittedName>
        <fullName evidence="7">Electron transfer flavoprotein alpha subunit apoprotein</fullName>
    </submittedName>
</protein>
<evidence type="ECO:0000259" key="6">
    <source>
        <dbReference type="SMART" id="SM00893"/>
    </source>
</evidence>
<dbReference type="GO" id="GO:0050660">
    <property type="term" value="F:flavin adenine dinucleotide binding"/>
    <property type="evidence" value="ECO:0007669"/>
    <property type="project" value="InterPro"/>
</dbReference>
<keyword evidence="3" id="KW-0285">Flavoprotein</keyword>
<dbReference type="PANTHER" id="PTHR43153:SF1">
    <property type="entry name" value="ELECTRON TRANSFER FLAVOPROTEIN SUBUNIT ALPHA, MITOCHONDRIAL"/>
    <property type="match status" value="1"/>
</dbReference>
<dbReference type="InterPro" id="IPR014730">
    <property type="entry name" value="ETF_a/b_N"/>
</dbReference>
<dbReference type="GO" id="GO:0033539">
    <property type="term" value="P:fatty acid beta-oxidation using acyl-CoA dehydrogenase"/>
    <property type="evidence" value="ECO:0007669"/>
    <property type="project" value="TreeGrafter"/>
</dbReference>
<gene>
    <name evidence="7" type="ORF">SAMN06264855_105107</name>
</gene>
<dbReference type="SMART" id="SM00893">
    <property type="entry name" value="ETF"/>
    <property type="match status" value="1"/>
</dbReference>
<evidence type="ECO:0000256" key="3">
    <source>
        <dbReference type="ARBA" id="ARBA00022630"/>
    </source>
</evidence>
<feature type="domain" description="Electron transfer flavoprotein alpha/beta-subunit N-terminal" evidence="6">
    <location>
        <begin position="2"/>
        <end position="189"/>
    </location>
</feature>
<sequence length="324" mass="33862">MILALVEHERGLPAEASLEALTLARELASVEGTDLDAAAFGGDGSALADELGTYGVDTLHHVDHDDLDGYAPEAWGESLGQLVEEIDAGTVVVPSTDRGHEVAAHAGVTLDAPMATNCVAVEVDDAGAYELERHRWGGSLLEHARLTGDRKVISAAEHEFPVTPADEATAPTVTEFTPSLEADHLRVRVDRVEASDEEGIPLGEARVVVGGGRGVGGAEEYDQLEELADLLGGTVGASRAAINDGWRPHDDQIGQTGAKISPDIYIACGISGAVQHMVGCKGAETILAINTDPEAAIIQKADWAVVGDLHEVVPELNDALRDSA</sequence>